<reference evidence="3" key="1">
    <citation type="submission" date="2023-09" db="UniProtKB">
        <authorList>
            <consortium name="Ensembl"/>
        </authorList>
    </citation>
    <scope>IDENTIFICATION</scope>
</reference>
<dbReference type="STRING" id="303518.ENSPNYP00000028029"/>
<dbReference type="GO" id="GO:0005737">
    <property type="term" value="C:cytoplasm"/>
    <property type="evidence" value="ECO:0007669"/>
    <property type="project" value="TreeGrafter"/>
</dbReference>
<comment type="similarity">
    <text evidence="1">Belongs to the PIH1 family.</text>
</comment>
<dbReference type="PANTHER" id="PTHR22997:SF3">
    <property type="entry name" value="PROTEIN KINTOUN"/>
    <property type="match status" value="1"/>
</dbReference>
<accession>A0A3B4H0P3</accession>
<dbReference type="GO" id="GO:0070286">
    <property type="term" value="P:axonemal dynein complex assembly"/>
    <property type="evidence" value="ECO:0007669"/>
    <property type="project" value="TreeGrafter"/>
</dbReference>
<name>A0A3B4H0P3_9CICH</name>
<dbReference type="AlphaFoldDB" id="A0A3B4H0P3"/>
<sequence length="297" mass="34464">MELGEKLKELNLTAYEVDRFTKAFKDEKFREMLRDYTQEISDPENRKMYEEEIKILEQERGNTVEFIHPEPFRAIKTSLDGKQKCFINICASDKVGKPSSKWVVSENGRRGQCWSLPHSLHPGRQDTDPKGNKMMIYDVVFHPDTTRMASKNKSFLEMVDSIAIQGIQDTFKVTLDKKNMREMKTKYKGTPQTTKNSTDSKPQIKYRSLIDLQDFRYTSLEVKEKQLLLETKKPAYRLELHLAYPHNCVRDLVEVHAHCSLDVETDADATAVTGLGYFEVPTQVSRDKVRSIWDSVK</sequence>
<dbReference type="GeneTree" id="ENSGT00510000048466"/>
<dbReference type="PANTHER" id="PTHR22997">
    <property type="entry name" value="PIH1 DOMAIN-CONTAINING PROTEIN 1"/>
    <property type="match status" value="1"/>
</dbReference>
<dbReference type="InterPro" id="IPR012981">
    <property type="entry name" value="PIH1_N"/>
</dbReference>
<proteinExistence type="inferred from homology"/>
<evidence type="ECO:0000256" key="1">
    <source>
        <dbReference type="ARBA" id="ARBA00008511"/>
    </source>
</evidence>
<evidence type="ECO:0000259" key="2">
    <source>
        <dbReference type="Pfam" id="PF08190"/>
    </source>
</evidence>
<dbReference type="Pfam" id="PF08190">
    <property type="entry name" value="PIH1"/>
    <property type="match status" value="1"/>
</dbReference>
<dbReference type="GO" id="GO:0005576">
    <property type="term" value="C:extracellular region"/>
    <property type="evidence" value="ECO:0007669"/>
    <property type="project" value="GOC"/>
</dbReference>
<feature type="domain" description="PIH1 N-terminal" evidence="2">
    <location>
        <begin position="40"/>
        <end position="195"/>
    </location>
</feature>
<protein>
    <recommendedName>
        <fullName evidence="2">PIH1 N-terminal domain-containing protein</fullName>
    </recommendedName>
</protein>
<dbReference type="GO" id="GO:0060285">
    <property type="term" value="P:cilium-dependent cell motility"/>
    <property type="evidence" value="ECO:0007669"/>
    <property type="project" value="TreeGrafter"/>
</dbReference>
<organism evidence="3">
    <name type="scientific">Pundamilia nyererei</name>
    <dbReference type="NCBI Taxonomy" id="303518"/>
    <lineage>
        <taxon>Eukaryota</taxon>
        <taxon>Metazoa</taxon>
        <taxon>Chordata</taxon>
        <taxon>Craniata</taxon>
        <taxon>Vertebrata</taxon>
        <taxon>Euteleostomi</taxon>
        <taxon>Actinopterygii</taxon>
        <taxon>Neopterygii</taxon>
        <taxon>Teleostei</taxon>
        <taxon>Neoteleostei</taxon>
        <taxon>Acanthomorphata</taxon>
        <taxon>Ovalentaria</taxon>
        <taxon>Cichlomorphae</taxon>
        <taxon>Cichliformes</taxon>
        <taxon>Cichlidae</taxon>
        <taxon>African cichlids</taxon>
        <taxon>Pseudocrenilabrinae</taxon>
        <taxon>Haplochromini</taxon>
        <taxon>Pundamilia</taxon>
    </lineage>
</organism>
<evidence type="ECO:0000313" key="3">
    <source>
        <dbReference type="Ensembl" id="ENSPNYP00000028029.1"/>
    </source>
</evidence>
<dbReference type="GO" id="GO:0003351">
    <property type="term" value="P:epithelial cilium movement involved in extracellular fluid movement"/>
    <property type="evidence" value="ECO:0007669"/>
    <property type="project" value="TreeGrafter"/>
</dbReference>
<dbReference type="InterPro" id="IPR050734">
    <property type="entry name" value="PIH1/Kintoun_subfamily"/>
</dbReference>
<dbReference type="Ensembl" id="ENSPNYT00000028715.1">
    <property type="protein sequence ID" value="ENSPNYP00000028029.1"/>
    <property type="gene ID" value="ENSPNYG00000021095.1"/>
</dbReference>